<evidence type="ECO:0000256" key="2">
    <source>
        <dbReference type="ARBA" id="ARBA00022692"/>
    </source>
</evidence>
<keyword evidence="1 7" id="KW-1003">Cell membrane</keyword>
<feature type="site" description="Important for catalytic activity" evidence="7">
    <location>
        <position position="199"/>
    </location>
</feature>
<dbReference type="AlphaFoldDB" id="A0A1F6WQN4"/>
<comment type="caution">
    <text evidence="8">The sequence shown here is derived from an EMBL/GenBank/DDBJ whole genome shotgun (WGS) entry which is preliminary data.</text>
</comment>
<dbReference type="GO" id="GO:0009252">
    <property type="term" value="P:peptidoglycan biosynthetic process"/>
    <property type="evidence" value="ECO:0007669"/>
    <property type="project" value="UniProtKB-UniRule"/>
</dbReference>
<evidence type="ECO:0000313" key="9">
    <source>
        <dbReference type="Proteomes" id="UP000178184"/>
    </source>
</evidence>
<gene>
    <name evidence="7" type="primary">mltG</name>
    <name evidence="8" type="ORF">A2903_01460</name>
</gene>
<accession>A0A1F6WQN4</accession>
<keyword evidence="2 7" id="KW-0812">Transmembrane</keyword>
<dbReference type="PANTHER" id="PTHR30518">
    <property type="entry name" value="ENDOLYTIC MUREIN TRANSGLYCOSYLASE"/>
    <property type="match status" value="1"/>
</dbReference>
<evidence type="ECO:0000256" key="4">
    <source>
        <dbReference type="ARBA" id="ARBA00023136"/>
    </source>
</evidence>
<dbReference type="GO" id="GO:0005886">
    <property type="term" value="C:plasma membrane"/>
    <property type="evidence" value="ECO:0007669"/>
    <property type="project" value="UniProtKB-UniRule"/>
</dbReference>
<sequence>MRFFFIIILAILALTIAIVYFLVIPVRLPNEVKVEIPYGSSVTKAGEILKDAKIIKNEEVYVLLSHILYKKKGITAGKYVFSGNTYVLMVVYRTSNARFGGPFIKITIPEGFTNQEIINRIASNFPNLTKSEIKSKLPKLDGYIFPETYFFDTEASLDEIINKMTTVGNQKLTDILKLIDIKSAEAKRILIIASLVEAEGKNKEERKMIAGIIENRLTANMPLQLDATITYLTNHGSSQITQSDLKIDSPYNTYLYKGLPPGPINNPGAESIEAAMNPTKSDYLYYLHAPNEQIYYAKTYQEHLNNKNKYLR</sequence>
<protein>
    <recommendedName>
        <fullName evidence="7">Endolytic murein transglycosylase</fullName>
        <ecNumber evidence="7">4.2.2.29</ecNumber>
    </recommendedName>
    <alternativeName>
        <fullName evidence="7">Peptidoglycan lytic transglycosylase</fullName>
    </alternativeName>
    <alternativeName>
        <fullName evidence="7">Peptidoglycan polymerization terminase</fullName>
    </alternativeName>
</protein>
<keyword evidence="6 7" id="KW-0961">Cell wall biogenesis/degradation</keyword>
<dbReference type="Gene3D" id="3.30.1490.480">
    <property type="entry name" value="Endolytic murein transglycosylase"/>
    <property type="match status" value="1"/>
</dbReference>
<keyword evidence="5 7" id="KW-0456">Lyase</keyword>
<evidence type="ECO:0000256" key="3">
    <source>
        <dbReference type="ARBA" id="ARBA00022989"/>
    </source>
</evidence>
<evidence type="ECO:0000256" key="1">
    <source>
        <dbReference type="ARBA" id="ARBA00022475"/>
    </source>
</evidence>
<keyword evidence="4 7" id="KW-0472">Membrane</keyword>
<evidence type="ECO:0000256" key="5">
    <source>
        <dbReference type="ARBA" id="ARBA00023239"/>
    </source>
</evidence>
<keyword evidence="3 7" id="KW-1133">Transmembrane helix</keyword>
<reference evidence="8 9" key="1">
    <citation type="journal article" date="2016" name="Nat. Commun.">
        <title>Thousands of microbial genomes shed light on interconnected biogeochemical processes in an aquifer system.</title>
        <authorList>
            <person name="Anantharaman K."/>
            <person name="Brown C.T."/>
            <person name="Hug L.A."/>
            <person name="Sharon I."/>
            <person name="Castelle C.J."/>
            <person name="Probst A.J."/>
            <person name="Thomas B.C."/>
            <person name="Singh A."/>
            <person name="Wilkins M.J."/>
            <person name="Karaoz U."/>
            <person name="Brodie E.L."/>
            <person name="Williams K.H."/>
            <person name="Hubbard S.S."/>
            <person name="Banfield J.F."/>
        </authorList>
    </citation>
    <scope>NUCLEOTIDE SEQUENCE [LARGE SCALE GENOMIC DNA]</scope>
</reference>
<comment type="function">
    <text evidence="7">Functions as a peptidoglycan terminase that cleaves nascent peptidoglycan strands endolytically to terminate their elongation.</text>
</comment>
<dbReference type="Pfam" id="PF02618">
    <property type="entry name" value="YceG"/>
    <property type="match status" value="1"/>
</dbReference>
<dbReference type="Proteomes" id="UP000178184">
    <property type="component" value="Unassembled WGS sequence"/>
</dbReference>
<evidence type="ECO:0000256" key="7">
    <source>
        <dbReference type="HAMAP-Rule" id="MF_02065"/>
    </source>
</evidence>
<dbReference type="EMBL" id="MFUO01000007">
    <property type="protein sequence ID" value="OGI84183.1"/>
    <property type="molecule type" value="Genomic_DNA"/>
</dbReference>
<dbReference type="NCBIfam" id="TIGR00247">
    <property type="entry name" value="endolytic transglycosylase MltG"/>
    <property type="match status" value="1"/>
</dbReference>
<comment type="catalytic activity">
    <reaction evidence="7">
        <text>a peptidoglycan chain = a peptidoglycan chain with N-acetyl-1,6-anhydromuramyl-[peptide] at the reducing end + a peptidoglycan chain with N-acetylglucosamine at the non-reducing end.</text>
        <dbReference type="EC" id="4.2.2.29"/>
    </reaction>
</comment>
<dbReference type="GO" id="GO:0008932">
    <property type="term" value="F:lytic endotransglycosylase activity"/>
    <property type="evidence" value="ECO:0007669"/>
    <property type="project" value="UniProtKB-UniRule"/>
</dbReference>
<evidence type="ECO:0000313" key="8">
    <source>
        <dbReference type="EMBL" id="OGI84183.1"/>
    </source>
</evidence>
<organism evidence="8 9">
    <name type="scientific">Candidatus Nomurabacteria bacterium RIFCSPLOWO2_01_FULL_33_17</name>
    <dbReference type="NCBI Taxonomy" id="1801764"/>
    <lineage>
        <taxon>Bacteria</taxon>
        <taxon>Candidatus Nomuraibacteriota</taxon>
    </lineage>
</organism>
<dbReference type="PANTHER" id="PTHR30518:SF2">
    <property type="entry name" value="ENDOLYTIC MUREIN TRANSGLYCOSYLASE"/>
    <property type="match status" value="1"/>
</dbReference>
<dbReference type="HAMAP" id="MF_02065">
    <property type="entry name" value="MltG"/>
    <property type="match status" value="1"/>
</dbReference>
<comment type="similarity">
    <text evidence="7">Belongs to the transglycosylase MltG family.</text>
</comment>
<proteinExistence type="inferred from homology"/>
<dbReference type="STRING" id="1801764.A2903_01460"/>
<dbReference type="GO" id="GO:0071555">
    <property type="term" value="P:cell wall organization"/>
    <property type="evidence" value="ECO:0007669"/>
    <property type="project" value="UniProtKB-KW"/>
</dbReference>
<evidence type="ECO:0000256" key="6">
    <source>
        <dbReference type="ARBA" id="ARBA00023316"/>
    </source>
</evidence>
<name>A0A1F6WQN4_9BACT</name>
<dbReference type="EC" id="4.2.2.29" evidence="7"/>
<dbReference type="InterPro" id="IPR003770">
    <property type="entry name" value="MLTG-like"/>
</dbReference>